<evidence type="ECO:0000313" key="2">
    <source>
        <dbReference type="Proteomes" id="UP000324800"/>
    </source>
</evidence>
<accession>A0A5J4T6L3</accession>
<evidence type="ECO:0000313" key="1">
    <source>
        <dbReference type="EMBL" id="KAA6353351.1"/>
    </source>
</evidence>
<sequence length="134" mass="16035">MFQYHYVNVMVMMILEKELAVLLLKNVQMIQYLQNAYVLQNINLLVVFVHNLFIHKNVFVIKVQIHQSNLIFAPLQKHVQDRKVMMNKQHKDNAHVDLDIIHLVVFAKIQKIQVKRQLKNKLKQFGIMNFMKDQ</sequence>
<dbReference type="AlphaFoldDB" id="A0A5J4T6L3"/>
<protein>
    <submittedName>
        <fullName evidence="1">Uncharacterized protein</fullName>
    </submittedName>
</protein>
<comment type="caution">
    <text evidence="1">The sequence shown here is derived from an EMBL/GenBank/DDBJ whole genome shotgun (WGS) entry which is preliminary data.</text>
</comment>
<name>A0A5J4T6L3_9EUKA</name>
<dbReference type="EMBL" id="SNRW01038293">
    <property type="protein sequence ID" value="KAA6353351.1"/>
    <property type="molecule type" value="Genomic_DNA"/>
</dbReference>
<dbReference type="Proteomes" id="UP000324800">
    <property type="component" value="Unassembled WGS sequence"/>
</dbReference>
<reference evidence="1 2" key="1">
    <citation type="submission" date="2019-03" db="EMBL/GenBank/DDBJ databases">
        <title>Single cell metagenomics reveals metabolic interactions within the superorganism composed of flagellate Streblomastix strix and complex community of Bacteroidetes bacteria on its surface.</title>
        <authorList>
            <person name="Treitli S.C."/>
            <person name="Kolisko M."/>
            <person name="Husnik F."/>
            <person name="Keeling P."/>
            <person name="Hampl V."/>
        </authorList>
    </citation>
    <scope>NUCLEOTIDE SEQUENCE [LARGE SCALE GENOMIC DNA]</scope>
    <source>
        <strain evidence="1">ST1C</strain>
    </source>
</reference>
<gene>
    <name evidence="1" type="ORF">EZS28_051122</name>
</gene>
<organism evidence="1 2">
    <name type="scientific">Streblomastix strix</name>
    <dbReference type="NCBI Taxonomy" id="222440"/>
    <lineage>
        <taxon>Eukaryota</taxon>
        <taxon>Metamonada</taxon>
        <taxon>Preaxostyla</taxon>
        <taxon>Oxymonadida</taxon>
        <taxon>Streblomastigidae</taxon>
        <taxon>Streblomastix</taxon>
    </lineage>
</organism>
<proteinExistence type="predicted"/>